<proteinExistence type="predicted"/>
<dbReference type="Proteomes" id="UP000225358">
    <property type="component" value="Segment"/>
</dbReference>
<protein>
    <submittedName>
        <fullName evidence="1">Uncharacterized protein</fullName>
    </submittedName>
</protein>
<organism evidence="1 2">
    <name type="scientific">Escherichia phage ESCO13</name>
    <dbReference type="NCBI Taxonomy" id="1881104"/>
    <lineage>
        <taxon>Viruses</taxon>
        <taxon>Duplodnaviria</taxon>
        <taxon>Heunggongvirae</taxon>
        <taxon>Uroviricota</taxon>
        <taxon>Caudoviricetes</taxon>
        <taxon>Stephanstirmvirinae</taxon>
        <taxon>Phapecoctavirus</taxon>
        <taxon>Phapecoctavirus ESCO13</taxon>
    </lineage>
</organism>
<accession>A0A1D7XFH1</accession>
<sequence length="94" mass="10840">MQEDNTVVVASYLVVGLTEEDVYYTRKHLEAYATLFMEDEKDVDKYSIDMINDSIYPCMVLKVDAVLWERFARTHDAVECSAVMSQNNILGEIH</sequence>
<evidence type="ECO:0000313" key="2">
    <source>
        <dbReference type="Proteomes" id="UP000225358"/>
    </source>
</evidence>
<name>A0A1D7XFH1_9CAUD</name>
<keyword evidence="2" id="KW-1185">Reference proteome</keyword>
<evidence type="ECO:0000313" key="1">
    <source>
        <dbReference type="EMBL" id="AOQ27325.1"/>
    </source>
</evidence>
<gene>
    <name evidence="1" type="ORF">ESCO13_00207</name>
</gene>
<dbReference type="EMBL" id="KX552041">
    <property type="protein sequence ID" value="AOQ27325.1"/>
    <property type="molecule type" value="Genomic_DNA"/>
</dbReference>
<reference evidence="1" key="1">
    <citation type="submission" date="2017-02" db="EMBL/GenBank/DDBJ databases">
        <title>Complete genome sequence of two Escherichia coli phages, vB_EcoM_ ESCO5 and vB_EcoM_ESCO13, which are related to phAPEC8.</title>
        <authorList>
            <person name="Trotereau A."/>
            <person name="Gonnet M."/>
            <person name="Viardot A."/>
            <person name="Lalmanach A.-C."/>
            <person name="Guabiraba R."/>
            <person name="Chanteloup N."/>
            <person name="Schouler C."/>
        </authorList>
    </citation>
    <scope>NUCLEOTIDE SEQUENCE [LARGE SCALE GENOMIC DNA]</scope>
</reference>